<reference evidence="7 8" key="1">
    <citation type="submission" date="2016-02" db="EMBL/GenBank/DDBJ databases">
        <title>Anaerosporomusa subterraneum gen. nov., sp. nov., a spore-forming obligate anaerobe isolated from saprolite.</title>
        <authorList>
            <person name="Choi J.K."/>
            <person name="Shah M."/>
            <person name="Yee N."/>
        </authorList>
    </citation>
    <scope>NUCLEOTIDE SEQUENCE [LARGE SCALE GENOMIC DNA]</scope>
    <source>
        <strain evidence="7 8">RU4</strain>
    </source>
</reference>
<dbReference type="InterPro" id="IPR012818">
    <property type="entry name" value="CbiE"/>
</dbReference>
<keyword evidence="3 7" id="KW-0489">Methyltransferase</keyword>
<dbReference type="PANTHER" id="PTHR43182">
    <property type="entry name" value="COBALT-PRECORRIN-6B C(15)-METHYLTRANSFERASE (DECARBOXYLATING)"/>
    <property type="match status" value="1"/>
</dbReference>
<dbReference type="GO" id="GO:0009236">
    <property type="term" value="P:cobalamin biosynthetic process"/>
    <property type="evidence" value="ECO:0007669"/>
    <property type="project" value="UniProtKB-UniPathway"/>
</dbReference>
<dbReference type="NCBIfam" id="TIGR02467">
    <property type="entry name" value="CbiE"/>
    <property type="match status" value="1"/>
</dbReference>
<evidence type="ECO:0000256" key="5">
    <source>
        <dbReference type="ARBA" id="ARBA00022691"/>
    </source>
</evidence>
<dbReference type="RefSeq" id="WP_066242644.1">
    <property type="nucleotide sequence ID" value="NZ_LSGP01000017.1"/>
</dbReference>
<dbReference type="PANTHER" id="PTHR43182:SF1">
    <property type="entry name" value="COBALT-PRECORRIN-7 C(5)-METHYLTRANSFERASE"/>
    <property type="match status" value="1"/>
</dbReference>
<keyword evidence="4 7" id="KW-0808">Transferase</keyword>
<dbReference type="GO" id="GO:0008276">
    <property type="term" value="F:protein methyltransferase activity"/>
    <property type="evidence" value="ECO:0007669"/>
    <property type="project" value="InterPro"/>
</dbReference>
<dbReference type="Pfam" id="PF00590">
    <property type="entry name" value="TP_methylase"/>
    <property type="match status" value="1"/>
</dbReference>
<dbReference type="EMBL" id="LSGP01000017">
    <property type="protein sequence ID" value="KYZ76711.1"/>
    <property type="molecule type" value="Genomic_DNA"/>
</dbReference>
<dbReference type="AlphaFoldDB" id="A0A154BRZ8"/>
<evidence type="ECO:0000313" key="7">
    <source>
        <dbReference type="EMBL" id="KYZ76711.1"/>
    </source>
</evidence>
<accession>A0A154BRZ8</accession>
<name>A0A154BRZ8_ANASB</name>
<evidence type="ECO:0000256" key="2">
    <source>
        <dbReference type="ARBA" id="ARBA00022573"/>
    </source>
</evidence>
<comment type="caution">
    <text evidence="7">The sequence shown here is derived from an EMBL/GenBank/DDBJ whole genome shotgun (WGS) entry which is preliminary data.</text>
</comment>
<evidence type="ECO:0000256" key="1">
    <source>
        <dbReference type="ARBA" id="ARBA00004953"/>
    </source>
</evidence>
<dbReference type="Gene3D" id="3.30.950.10">
    <property type="entry name" value="Methyltransferase, Cobalt-precorrin-4 Transmethylase, Domain 2"/>
    <property type="match status" value="1"/>
</dbReference>
<feature type="domain" description="Tetrapyrrole methylase" evidence="6">
    <location>
        <begin position="4"/>
        <end position="193"/>
    </location>
</feature>
<evidence type="ECO:0000256" key="3">
    <source>
        <dbReference type="ARBA" id="ARBA00022603"/>
    </source>
</evidence>
<dbReference type="OrthoDB" id="9780707at2"/>
<dbReference type="InterPro" id="IPR014777">
    <property type="entry name" value="4pyrrole_Mease_sub1"/>
</dbReference>
<dbReference type="Proteomes" id="UP000076268">
    <property type="component" value="Unassembled WGS sequence"/>
</dbReference>
<comment type="pathway">
    <text evidence="1">Cofactor biosynthesis; adenosylcobalamin biosynthesis.</text>
</comment>
<dbReference type="STRING" id="1794912.AXX12_09870"/>
<protein>
    <submittedName>
        <fullName evidence="7">Precorrin-6Y C5,15-methyltransferase</fullName>
    </submittedName>
</protein>
<dbReference type="GO" id="GO:0032259">
    <property type="term" value="P:methylation"/>
    <property type="evidence" value="ECO:0007669"/>
    <property type="project" value="UniProtKB-KW"/>
</dbReference>
<keyword evidence="2" id="KW-0169">Cobalamin biosynthesis</keyword>
<proteinExistence type="predicted"/>
<dbReference type="InterPro" id="IPR050714">
    <property type="entry name" value="Cobalamin_biosynth_MTase"/>
</dbReference>
<keyword evidence="5" id="KW-0949">S-adenosyl-L-methionine</keyword>
<gene>
    <name evidence="7" type="ORF">AXX12_09870</name>
</gene>
<sequence>MEHKITVVGIGPGSPDYLLPVAARAINAARIIVGSKRAITAFAPAAAETYIIDRDIKGVLAYIRAQLSINDVAVMVSGDPGFYSLLSALRQEFGAERLRVIPGISSVQLAFARIAELWQGAELISMHGRTVADETLRYLPGKKLGILTDPQHNPSHIAQVLIAFGWPPATQVWLCANLSYENEQIFAASIAEAVNTPGFDHSVMVVTA</sequence>
<keyword evidence="8" id="KW-1185">Reference proteome</keyword>
<organism evidence="7 8">
    <name type="scientific">Anaerosporomusa subterranea</name>
    <dbReference type="NCBI Taxonomy" id="1794912"/>
    <lineage>
        <taxon>Bacteria</taxon>
        <taxon>Bacillati</taxon>
        <taxon>Bacillota</taxon>
        <taxon>Negativicutes</taxon>
        <taxon>Acetonemataceae</taxon>
        <taxon>Anaerosporomusa</taxon>
    </lineage>
</organism>
<dbReference type="InterPro" id="IPR014776">
    <property type="entry name" value="4pyrrole_Mease_sub2"/>
</dbReference>
<dbReference type="InterPro" id="IPR035996">
    <property type="entry name" value="4pyrrol_Methylase_sf"/>
</dbReference>
<dbReference type="SUPFAM" id="SSF53790">
    <property type="entry name" value="Tetrapyrrole methylase"/>
    <property type="match status" value="1"/>
</dbReference>
<dbReference type="CDD" id="cd11644">
    <property type="entry name" value="Precorrin-6Y-MT"/>
    <property type="match status" value="1"/>
</dbReference>
<evidence type="ECO:0000256" key="4">
    <source>
        <dbReference type="ARBA" id="ARBA00022679"/>
    </source>
</evidence>
<dbReference type="UniPathway" id="UPA00148"/>
<dbReference type="InterPro" id="IPR000878">
    <property type="entry name" value="4pyrrol_Mease"/>
</dbReference>
<dbReference type="Gene3D" id="3.40.1010.10">
    <property type="entry name" value="Cobalt-precorrin-4 Transmethylase, Domain 1"/>
    <property type="match status" value="1"/>
</dbReference>
<evidence type="ECO:0000313" key="8">
    <source>
        <dbReference type="Proteomes" id="UP000076268"/>
    </source>
</evidence>
<evidence type="ECO:0000259" key="6">
    <source>
        <dbReference type="Pfam" id="PF00590"/>
    </source>
</evidence>